<feature type="region of interest" description="Disordered" evidence="1">
    <location>
        <begin position="13"/>
        <end position="36"/>
    </location>
</feature>
<reference evidence="3" key="1">
    <citation type="journal article" date="2020" name="Stud. Mycol.">
        <title>101 Dothideomycetes genomes: a test case for predicting lifestyles and emergence of pathogens.</title>
        <authorList>
            <person name="Haridas S."/>
            <person name="Albert R."/>
            <person name="Binder M."/>
            <person name="Bloem J."/>
            <person name="Labutti K."/>
            <person name="Salamov A."/>
            <person name="Andreopoulos B."/>
            <person name="Baker S."/>
            <person name="Barry K."/>
            <person name="Bills G."/>
            <person name="Bluhm B."/>
            <person name="Cannon C."/>
            <person name="Castanera R."/>
            <person name="Culley D."/>
            <person name="Daum C."/>
            <person name="Ezra D."/>
            <person name="Gonzalez J."/>
            <person name="Henrissat B."/>
            <person name="Kuo A."/>
            <person name="Liang C."/>
            <person name="Lipzen A."/>
            <person name="Lutzoni F."/>
            <person name="Magnuson J."/>
            <person name="Mondo S."/>
            <person name="Nolan M."/>
            <person name="Ohm R."/>
            <person name="Pangilinan J."/>
            <person name="Park H.-J."/>
            <person name="Ramirez L."/>
            <person name="Alfaro M."/>
            <person name="Sun H."/>
            <person name="Tritt A."/>
            <person name="Yoshinaga Y."/>
            <person name="Zwiers L.-H."/>
            <person name="Turgeon B."/>
            <person name="Goodwin S."/>
            <person name="Spatafora J."/>
            <person name="Crous P."/>
            <person name="Grigoriev I."/>
        </authorList>
    </citation>
    <scope>NUCLEOTIDE SEQUENCE</scope>
    <source>
        <strain evidence="3">HMLAC05119</strain>
    </source>
</reference>
<dbReference type="Proteomes" id="UP000800096">
    <property type="component" value="Unassembled WGS sequence"/>
</dbReference>
<keyword evidence="2" id="KW-0812">Transmembrane</keyword>
<evidence type="ECO:0000256" key="2">
    <source>
        <dbReference type="SAM" id="Phobius"/>
    </source>
</evidence>
<dbReference type="EMBL" id="ML979132">
    <property type="protein sequence ID" value="KAF1920719.1"/>
    <property type="molecule type" value="Genomic_DNA"/>
</dbReference>
<organism evidence="3 4">
    <name type="scientific">Ampelomyces quisqualis</name>
    <name type="common">Powdery mildew agent</name>
    <dbReference type="NCBI Taxonomy" id="50730"/>
    <lineage>
        <taxon>Eukaryota</taxon>
        <taxon>Fungi</taxon>
        <taxon>Dikarya</taxon>
        <taxon>Ascomycota</taxon>
        <taxon>Pezizomycotina</taxon>
        <taxon>Dothideomycetes</taxon>
        <taxon>Pleosporomycetidae</taxon>
        <taxon>Pleosporales</taxon>
        <taxon>Pleosporineae</taxon>
        <taxon>Phaeosphaeriaceae</taxon>
        <taxon>Ampelomyces</taxon>
    </lineage>
</organism>
<dbReference type="Pfam" id="PF15159">
    <property type="entry name" value="PIG-Y"/>
    <property type="match status" value="1"/>
</dbReference>
<protein>
    <recommendedName>
        <fullName evidence="5">Transmembrane protein</fullName>
    </recommendedName>
</protein>
<dbReference type="InterPro" id="IPR029164">
    <property type="entry name" value="PIG-Y"/>
</dbReference>
<dbReference type="AlphaFoldDB" id="A0A6A5QZQ3"/>
<sequence length="138" mass="15627">MTNGSSFKHLETDSVMRQRSHHSIPRASPTASPTPTDLDIDDDWDYSETEWWGWVILAATWLVFVVVMGSCFGVWTWAWDVGQTPYAPPDLEDDDTLPITGYYPALIVCTAVMSWVWVVVAWVGLKYFRHSKVVADDG</sequence>
<evidence type="ECO:0008006" key="5">
    <source>
        <dbReference type="Google" id="ProtNLM"/>
    </source>
</evidence>
<name>A0A6A5QZQ3_AMPQU</name>
<evidence type="ECO:0000256" key="1">
    <source>
        <dbReference type="SAM" id="MobiDB-lite"/>
    </source>
</evidence>
<keyword evidence="2" id="KW-1133">Transmembrane helix</keyword>
<feature type="transmembrane region" description="Helical" evidence="2">
    <location>
        <begin position="54"/>
        <end position="79"/>
    </location>
</feature>
<keyword evidence="4" id="KW-1185">Reference proteome</keyword>
<keyword evidence="2" id="KW-0472">Membrane</keyword>
<dbReference type="OrthoDB" id="2157498at2759"/>
<accession>A0A6A5QZQ3</accession>
<evidence type="ECO:0000313" key="4">
    <source>
        <dbReference type="Proteomes" id="UP000800096"/>
    </source>
</evidence>
<feature type="transmembrane region" description="Helical" evidence="2">
    <location>
        <begin position="99"/>
        <end position="123"/>
    </location>
</feature>
<gene>
    <name evidence="3" type="ORF">BDU57DRAFT_534471</name>
</gene>
<dbReference type="PANTHER" id="PTHR39400">
    <property type="entry name" value="YALI0E29227P"/>
    <property type="match status" value="1"/>
</dbReference>
<dbReference type="PANTHER" id="PTHR39400:SF1">
    <property type="entry name" value="PIG-P DOMAIN-CONTAINING PROTEIN"/>
    <property type="match status" value="1"/>
</dbReference>
<feature type="compositionally biased region" description="Low complexity" evidence="1">
    <location>
        <begin position="27"/>
        <end position="36"/>
    </location>
</feature>
<proteinExistence type="predicted"/>
<evidence type="ECO:0000313" key="3">
    <source>
        <dbReference type="EMBL" id="KAF1920719.1"/>
    </source>
</evidence>